<comment type="caution">
    <text evidence="1">The sequence shown here is derived from an EMBL/GenBank/DDBJ whole genome shotgun (WGS) entry which is preliminary data.</text>
</comment>
<keyword evidence="2" id="KW-1185">Reference proteome</keyword>
<evidence type="ECO:0000313" key="1">
    <source>
        <dbReference type="EMBL" id="KAJ8979987.1"/>
    </source>
</evidence>
<gene>
    <name evidence="1" type="ORF">NQ317_016650</name>
</gene>
<evidence type="ECO:0000313" key="2">
    <source>
        <dbReference type="Proteomes" id="UP001162164"/>
    </source>
</evidence>
<protein>
    <submittedName>
        <fullName evidence="1">Uncharacterized protein</fullName>
    </submittedName>
</protein>
<dbReference type="EMBL" id="JAPWTJ010000297">
    <property type="protein sequence ID" value="KAJ8979987.1"/>
    <property type="molecule type" value="Genomic_DNA"/>
</dbReference>
<accession>A0ABQ9JRI0</accession>
<organism evidence="1 2">
    <name type="scientific">Molorchus minor</name>
    <dbReference type="NCBI Taxonomy" id="1323400"/>
    <lineage>
        <taxon>Eukaryota</taxon>
        <taxon>Metazoa</taxon>
        <taxon>Ecdysozoa</taxon>
        <taxon>Arthropoda</taxon>
        <taxon>Hexapoda</taxon>
        <taxon>Insecta</taxon>
        <taxon>Pterygota</taxon>
        <taxon>Neoptera</taxon>
        <taxon>Endopterygota</taxon>
        <taxon>Coleoptera</taxon>
        <taxon>Polyphaga</taxon>
        <taxon>Cucujiformia</taxon>
        <taxon>Chrysomeloidea</taxon>
        <taxon>Cerambycidae</taxon>
        <taxon>Lamiinae</taxon>
        <taxon>Monochamini</taxon>
        <taxon>Molorchus</taxon>
    </lineage>
</organism>
<dbReference type="Proteomes" id="UP001162164">
    <property type="component" value="Unassembled WGS sequence"/>
</dbReference>
<sequence length="181" mass="20560">MKQNGCCRKTKHFLAVIGKNPFYFGGNTFTECVIYNNQQTQEYTELSKKSLDKMKLSILKYMKYLGGSEYSKCVVEGENVLNAGHLILAEKTEENLENFNIQILRINIRKVVVCKAGNSGKTSNRSSWYHQAIGNVSGQFRSMSQNICICSMQRASNYFAFVFTGYTFLQKACGMKSENLM</sequence>
<reference evidence="1" key="1">
    <citation type="journal article" date="2023" name="Insect Mol. Biol.">
        <title>Genome sequencing provides insights into the evolution of gene families encoding plant cell wall-degrading enzymes in longhorned beetles.</title>
        <authorList>
            <person name="Shin N.R."/>
            <person name="Okamura Y."/>
            <person name="Kirsch R."/>
            <person name="Pauchet Y."/>
        </authorList>
    </citation>
    <scope>NUCLEOTIDE SEQUENCE</scope>
    <source>
        <strain evidence="1">MMC_N1</strain>
    </source>
</reference>
<name>A0ABQ9JRI0_9CUCU</name>
<proteinExistence type="predicted"/>